<sequence length="187" mass="20058">MVFPSALASSSRSVLTAASSSAAPSSSSLHLLAASLQRMTMRRAPIAPSSAARAFSSTPSPSTTYRQVLRGARKPHRPPVNRAPALEGNPFVKGVCSRIFTTKPKKPNSAIRKCARVRCSNGRMVTAYIPGEGHNLQEHSVVLLRGGRVQDVPGVRYHLVRGALDFAGVVNRRTSRSKYGAKKPKEA</sequence>
<dbReference type="GO" id="GO:0015935">
    <property type="term" value="C:small ribosomal subunit"/>
    <property type="evidence" value="ECO:0007669"/>
    <property type="project" value="InterPro"/>
</dbReference>
<protein>
    <submittedName>
        <fullName evidence="4">Ribosomal protein S12</fullName>
    </submittedName>
</protein>
<evidence type="ECO:0000256" key="2">
    <source>
        <dbReference type="ARBA" id="ARBA00022980"/>
    </source>
</evidence>
<dbReference type="PRINTS" id="PR01034">
    <property type="entry name" value="RIBOSOMALS12"/>
</dbReference>
<dbReference type="GeneID" id="37025662"/>
<organism evidence="4 5">
    <name type="scientific">Jaminaea rosea</name>
    <dbReference type="NCBI Taxonomy" id="1569628"/>
    <lineage>
        <taxon>Eukaryota</taxon>
        <taxon>Fungi</taxon>
        <taxon>Dikarya</taxon>
        <taxon>Basidiomycota</taxon>
        <taxon>Ustilaginomycotina</taxon>
        <taxon>Exobasidiomycetes</taxon>
        <taxon>Microstromatales</taxon>
        <taxon>Microstromatales incertae sedis</taxon>
        <taxon>Jaminaea</taxon>
    </lineage>
</organism>
<reference evidence="4 5" key="1">
    <citation type="journal article" date="2018" name="Mol. Biol. Evol.">
        <title>Broad Genomic Sampling Reveals a Smut Pathogenic Ancestry of the Fungal Clade Ustilaginomycotina.</title>
        <authorList>
            <person name="Kijpornyongpan T."/>
            <person name="Mondo S.J."/>
            <person name="Barry K."/>
            <person name="Sandor L."/>
            <person name="Lee J."/>
            <person name="Lipzen A."/>
            <person name="Pangilinan J."/>
            <person name="LaButti K."/>
            <person name="Hainaut M."/>
            <person name="Henrissat B."/>
            <person name="Grigoriev I.V."/>
            <person name="Spatafora J.W."/>
            <person name="Aime M.C."/>
        </authorList>
    </citation>
    <scope>NUCLEOTIDE SEQUENCE [LARGE SCALE GENOMIC DNA]</scope>
    <source>
        <strain evidence="4 5">MCA 5214</strain>
    </source>
</reference>
<evidence type="ECO:0000256" key="3">
    <source>
        <dbReference type="ARBA" id="ARBA00023274"/>
    </source>
</evidence>
<dbReference type="FunFam" id="2.40.50.140:FF:000099">
    <property type="entry name" value="Ribosomal protein S12, mitochondrial"/>
    <property type="match status" value="1"/>
</dbReference>
<evidence type="ECO:0000313" key="5">
    <source>
        <dbReference type="Proteomes" id="UP000245884"/>
    </source>
</evidence>
<comment type="similarity">
    <text evidence="1">Belongs to the universal ribosomal protein uS12 family.</text>
</comment>
<dbReference type="Gene3D" id="2.40.50.140">
    <property type="entry name" value="Nucleic acid-binding proteins"/>
    <property type="match status" value="1"/>
</dbReference>
<dbReference type="InterPro" id="IPR006032">
    <property type="entry name" value="Ribosomal_uS12"/>
</dbReference>
<keyword evidence="3" id="KW-0687">Ribonucleoprotein</keyword>
<dbReference type="Proteomes" id="UP000245884">
    <property type="component" value="Unassembled WGS sequence"/>
</dbReference>
<evidence type="ECO:0000313" key="4">
    <source>
        <dbReference type="EMBL" id="PWN27184.1"/>
    </source>
</evidence>
<name>A0A316UQD5_9BASI</name>
<accession>A0A316UQD5</accession>
<dbReference type="GO" id="GO:0003735">
    <property type="term" value="F:structural constituent of ribosome"/>
    <property type="evidence" value="ECO:0007669"/>
    <property type="project" value="InterPro"/>
</dbReference>
<gene>
    <name evidence="4" type="ORF">BDZ90DRAFT_187740</name>
</gene>
<dbReference type="STRING" id="1569628.A0A316UQD5"/>
<dbReference type="NCBIfam" id="TIGR00981">
    <property type="entry name" value="rpsL_bact"/>
    <property type="match status" value="1"/>
</dbReference>
<dbReference type="RefSeq" id="XP_025361796.1">
    <property type="nucleotide sequence ID" value="XM_025503839.1"/>
</dbReference>
<dbReference type="InterPro" id="IPR012340">
    <property type="entry name" value="NA-bd_OB-fold"/>
</dbReference>
<dbReference type="PANTHER" id="PTHR11652">
    <property type="entry name" value="30S RIBOSOMAL PROTEIN S12 FAMILY MEMBER"/>
    <property type="match status" value="1"/>
</dbReference>
<dbReference type="AlphaFoldDB" id="A0A316UQD5"/>
<dbReference type="GO" id="GO:0006412">
    <property type="term" value="P:translation"/>
    <property type="evidence" value="ECO:0007669"/>
    <property type="project" value="InterPro"/>
</dbReference>
<dbReference type="EMBL" id="KZ819669">
    <property type="protein sequence ID" value="PWN27184.1"/>
    <property type="molecule type" value="Genomic_DNA"/>
</dbReference>
<keyword evidence="2 4" id="KW-0689">Ribosomal protein</keyword>
<dbReference type="CDD" id="cd03368">
    <property type="entry name" value="Ribosomal_S12"/>
    <property type="match status" value="1"/>
</dbReference>
<dbReference type="PROSITE" id="PS00055">
    <property type="entry name" value="RIBOSOMAL_S12"/>
    <property type="match status" value="1"/>
</dbReference>
<proteinExistence type="inferred from homology"/>
<keyword evidence="5" id="KW-1185">Reference proteome</keyword>
<dbReference type="SUPFAM" id="SSF50249">
    <property type="entry name" value="Nucleic acid-binding proteins"/>
    <property type="match status" value="1"/>
</dbReference>
<evidence type="ECO:0000256" key="1">
    <source>
        <dbReference type="ARBA" id="ARBA00005657"/>
    </source>
</evidence>
<dbReference type="InterPro" id="IPR005679">
    <property type="entry name" value="Ribosomal_uS12_bac"/>
</dbReference>
<dbReference type="OrthoDB" id="361013at2759"/>
<dbReference type="Pfam" id="PF00164">
    <property type="entry name" value="Ribosom_S12_S23"/>
    <property type="match status" value="1"/>
</dbReference>